<keyword evidence="1 5" id="KW-1003">Cell membrane</keyword>
<gene>
    <name evidence="6" type="ORF">H9882_01815</name>
</gene>
<comment type="caution">
    <text evidence="6">The sequence shown here is derived from an EMBL/GenBank/DDBJ whole genome shotgun (WGS) entry which is preliminary data.</text>
</comment>
<name>A0A948WRC6_9FIRM</name>
<organism evidence="6 7">
    <name type="scientific">Candidatus Allofournierella pullistercoris</name>
    <dbReference type="NCBI Taxonomy" id="2838597"/>
    <lineage>
        <taxon>Bacteria</taxon>
        <taxon>Bacillati</taxon>
        <taxon>Bacillota</taxon>
        <taxon>Clostridia</taxon>
        <taxon>Eubacteriales</taxon>
        <taxon>Oscillospiraceae</taxon>
        <taxon>Allofournierella</taxon>
    </lineage>
</organism>
<comment type="subcellular location">
    <subcellularLocation>
        <location evidence="5">Cell membrane</location>
        <topology evidence="5">Multi-pass membrane protein</topology>
    </subcellularLocation>
</comment>
<comment type="caution">
    <text evidence="5">Lacks conserved residue(s) required for the propagation of feature annotation.</text>
</comment>
<evidence type="ECO:0000256" key="3">
    <source>
        <dbReference type="ARBA" id="ARBA00022989"/>
    </source>
</evidence>
<evidence type="ECO:0000256" key="2">
    <source>
        <dbReference type="ARBA" id="ARBA00022692"/>
    </source>
</evidence>
<dbReference type="PANTHER" id="PTHR37815:SF3">
    <property type="entry name" value="UPF0397 PROTEIN SPR0429"/>
    <property type="match status" value="1"/>
</dbReference>
<reference evidence="6" key="2">
    <citation type="submission" date="2021-04" db="EMBL/GenBank/DDBJ databases">
        <authorList>
            <person name="Gilroy R."/>
        </authorList>
    </citation>
    <scope>NUCLEOTIDE SEQUENCE</scope>
    <source>
        <strain evidence="6">B5_2728</strain>
    </source>
</reference>
<evidence type="ECO:0000256" key="4">
    <source>
        <dbReference type="ARBA" id="ARBA00023136"/>
    </source>
</evidence>
<dbReference type="GO" id="GO:0005886">
    <property type="term" value="C:plasma membrane"/>
    <property type="evidence" value="ECO:0007669"/>
    <property type="project" value="UniProtKB-SubCell"/>
</dbReference>
<keyword evidence="3 5" id="KW-1133">Transmembrane helix</keyword>
<evidence type="ECO:0000256" key="5">
    <source>
        <dbReference type="HAMAP-Rule" id="MF_01572"/>
    </source>
</evidence>
<dbReference type="EMBL" id="JAHLFP010000012">
    <property type="protein sequence ID" value="MBU3805631.1"/>
    <property type="molecule type" value="Genomic_DNA"/>
</dbReference>
<evidence type="ECO:0000313" key="6">
    <source>
        <dbReference type="EMBL" id="MBU3805631.1"/>
    </source>
</evidence>
<keyword evidence="4 5" id="KW-0472">Membrane</keyword>
<feature type="transmembrane region" description="Helical" evidence="5">
    <location>
        <begin position="148"/>
        <end position="169"/>
    </location>
</feature>
<dbReference type="NCBIfam" id="NF010182">
    <property type="entry name" value="PRK13661.1"/>
    <property type="match status" value="1"/>
</dbReference>
<accession>A0A948WRC6</accession>
<proteinExistence type="inferred from homology"/>
<evidence type="ECO:0000256" key="1">
    <source>
        <dbReference type="ARBA" id="ARBA00022475"/>
    </source>
</evidence>
<evidence type="ECO:0000313" key="7">
    <source>
        <dbReference type="Proteomes" id="UP000713596"/>
    </source>
</evidence>
<dbReference type="InterPro" id="IPR009825">
    <property type="entry name" value="ECF_substrate-spec-like"/>
</dbReference>
<dbReference type="PANTHER" id="PTHR37815">
    <property type="entry name" value="UPF0397 PROTEIN BC_2624-RELATED"/>
    <property type="match status" value="1"/>
</dbReference>
<feature type="transmembrane region" description="Helical" evidence="5">
    <location>
        <begin position="76"/>
        <end position="94"/>
    </location>
</feature>
<dbReference type="HAMAP" id="MF_01572">
    <property type="entry name" value="UPF0397"/>
    <property type="match status" value="1"/>
</dbReference>
<comment type="similarity">
    <text evidence="5">Belongs to the UPF0397 family.</text>
</comment>
<dbReference type="Proteomes" id="UP000713596">
    <property type="component" value="Unassembled WGS sequence"/>
</dbReference>
<dbReference type="InterPro" id="IPR022914">
    <property type="entry name" value="UPF0397"/>
</dbReference>
<dbReference type="Pfam" id="PF07155">
    <property type="entry name" value="ECF-ribofla_trS"/>
    <property type="match status" value="1"/>
</dbReference>
<keyword evidence="2 5" id="KW-0812">Transmembrane</keyword>
<sequence length="182" mass="19502">MKKMSVKTVVAIGIGAALFFVLGRFVAIPVPFVPNTTFNLQYGVLGLFAAMFGPLAGMLIGFVGHTLIDLSWGSPWWSWIIASASFGLLTGFFTRKLDLESGEFGKKEIITFNVGQVVAHLIAWIVLAPTLDVLIYAENATKVFTQGAVAGVVNAVTTGIVGTVLMLAYSKTRTKRGSLDKD</sequence>
<reference evidence="6" key="1">
    <citation type="journal article" date="2021" name="PeerJ">
        <title>Extensive microbial diversity within the chicken gut microbiome revealed by metagenomics and culture.</title>
        <authorList>
            <person name="Gilroy R."/>
            <person name="Ravi A."/>
            <person name="Getino M."/>
            <person name="Pursley I."/>
            <person name="Horton D.L."/>
            <person name="Alikhan N.F."/>
            <person name="Baker D."/>
            <person name="Gharbi K."/>
            <person name="Hall N."/>
            <person name="Watson M."/>
            <person name="Adriaenssens E.M."/>
            <person name="Foster-Nyarko E."/>
            <person name="Jarju S."/>
            <person name="Secka A."/>
            <person name="Antonio M."/>
            <person name="Oren A."/>
            <person name="Chaudhuri R.R."/>
            <person name="La Ragione R."/>
            <person name="Hildebrand F."/>
            <person name="Pallen M.J."/>
        </authorList>
    </citation>
    <scope>NUCLEOTIDE SEQUENCE</scope>
    <source>
        <strain evidence="6">B5_2728</strain>
    </source>
</reference>
<dbReference type="Gene3D" id="1.10.1760.20">
    <property type="match status" value="1"/>
</dbReference>
<dbReference type="AlphaFoldDB" id="A0A948WRC6"/>
<feature type="transmembrane region" description="Helical" evidence="5">
    <location>
        <begin position="114"/>
        <end position="136"/>
    </location>
</feature>
<feature type="transmembrane region" description="Helical" evidence="5">
    <location>
        <begin position="43"/>
        <end position="64"/>
    </location>
</feature>
<protein>
    <recommendedName>
        <fullName evidence="5">UPF0397 protein H9882_01815</fullName>
    </recommendedName>
</protein>